<dbReference type="Proteomes" id="UP000032049">
    <property type="component" value="Unassembled WGS sequence"/>
</dbReference>
<name>A0A0D0GQP2_9SPHI</name>
<evidence type="ECO:0000256" key="1">
    <source>
        <dbReference type="ARBA" id="ARBA00010552"/>
    </source>
</evidence>
<dbReference type="InterPro" id="IPR006175">
    <property type="entry name" value="YjgF/YER057c/UK114"/>
</dbReference>
<dbReference type="STRING" id="1503925.TH53_03420"/>
<dbReference type="Gene3D" id="3.30.1330.40">
    <property type="entry name" value="RutC-like"/>
    <property type="match status" value="1"/>
</dbReference>
<dbReference type="GO" id="GO:0005829">
    <property type="term" value="C:cytosol"/>
    <property type="evidence" value="ECO:0007669"/>
    <property type="project" value="TreeGrafter"/>
</dbReference>
<evidence type="ECO:0000313" key="3">
    <source>
        <dbReference type="Proteomes" id="UP000032049"/>
    </source>
</evidence>
<keyword evidence="3" id="KW-1185">Reference proteome</keyword>
<dbReference type="GO" id="GO:0019239">
    <property type="term" value="F:deaminase activity"/>
    <property type="evidence" value="ECO:0007669"/>
    <property type="project" value="TreeGrafter"/>
</dbReference>
<dbReference type="AlphaFoldDB" id="A0A0D0GQP2"/>
<dbReference type="CDD" id="cd00448">
    <property type="entry name" value="YjgF_YER057c_UK114_family"/>
    <property type="match status" value="1"/>
</dbReference>
<evidence type="ECO:0000313" key="2">
    <source>
        <dbReference type="EMBL" id="KIO78500.1"/>
    </source>
</evidence>
<reference evidence="2 3" key="1">
    <citation type="submission" date="2015-01" db="EMBL/GenBank/DDBJ databases">
        <title>Draft genome sequence of Pedobacter sp. NL19 isolated from sludge of an effluent treatment pond in an abandoned uranium mine.</title>
        <authorList>
            <person name="Santos T."/>
            <person name="Caetano T."/>
            <person name="Covas C."/>
            <person name="Cruz A."/>
            <person name="Mendo S."/>
        </authorList>
    </citation>
    <scope>NUCLEOTIDE SEQUENCE [LARGE SCALE GENOMIC DNA]</scope>
    <source>
        <strain evidence="2 3">NL19</strain>
    </source>
</reference>
<comment type="similarity">
    <text evidence="1">Belongs to the RutC family.</text>
</comment>
<organism evidence="2 3">
    <name type="scientific">Pedobacter lusitanus</name>
    <dbReference type="NCBI Taxonomy" id="1503925"/>
    <lineage>
        <taxon>Bacteria</taxon>
        <taxon>Pseudomonadati</taxon>
        <taxon>Bacteroidota</taxon>
        <taxon>Sphingobacteriia</taxon>
        <taxon>Sphingobacteriales</taxon>
        <taxon>Sphingobacteriaceae</taxon>
        <taxon>Pedobacter</taxon>
    </lineage>
</organism>
<dbReference type="EMBL" id="JXRA01000013">
    <property type="protein sequence ID" value="KIO78500.1"/>
    <property type="molecule type" value="Genomic_DNA"/>
</dbReference>
<dbReference type="InterPro" id="IPR035959">
    <property type="entry name" value="RutC-like_sf"/>
</dbReference>
<sequence>MGVSSSGLAQETSKPVRFFDPPAVPVAKGYSQAVEIDLGSSKMIMLSGQVPLNKEGELVGSNDLSKQAEQVFINIRHIVEEAGGSMNDIVKLNYYMINVGEIKLLRAVRDRFINIKTPPTSTLVQVSKLFRDDVLIEIEATAVISKNK</sequence>
<dbReference type="SUPFAM" id="SSF55298">
    <property type="entry name" value="YjgF-like"/>
    <property type="match status" value="1"/>
</dbReference>
<accession>A0A0D0GQP2</accession>
<gene>
    <name evidence="2" type="ORF">TH53_03420</name>
</gene>
<protein>
    <submittedName>
        <fullName evidence="2">Contig13, whole genome shotgun sequence</fullName>
    </submittedName>
</protein>
<dbReference type="PANTHER" id="PTHR11803:SF58">
    <property type="entry name" value="PROTEIN HMF1-RELATED"/>
    <property type="match status" value="1"/>
</dbReference>
<proteinExistence type="inferred from homology"/>
<comment type="caution">
    <text evidence="2">The sequence shown here is derived from an EMBL/GenBank/DDBJ whole genome shotgun (WGS) entry which is preliminary data.</text>
</comment>
<dbReference type="Pfam" id="PF01042">
    <property type="entry name" value="Ribonuc_L-PSP"/>
    <property type="match status" value="1"/>
</dbReference>
<dbReference type="PANTHER" id="PTHR11803">
    <property type="entry name" value="2-IMINOBUTANOATE/2-IMINOPROPANOATE DEAMINASE RIDA"/>
    <property type="match status" value="1"/>
</dbReference>